<dbReference type="InterPro" id="IPR000730">
    <property type="entry name" value="Pr_cel_nuc_antig"/>
</dbReference>
<sequence>MFKATLSKTAQLKQIFDALKELVELVDTDQFTIECSPKSMRLMGNDLVSNESTQIFLELKADLFESYSCDVCFKAITSVDTMVKALDFCSEGDEFIINGDANLHNTVVYWIVDAKYQVQQEVTGTIATLFIEEPCEPLSMPGDDYSVVLSMPSALFHKTIKNLCSFTGKYFPRINIDATELEVTFTRADHTGKSENPVTTTVSFPATTTEGDGREAVQIAFKEPVTMRCSARHLLALTKPYTLSDRVTIVLGKKEGPYGDEVSSMMVQYGLEDIGVLRLAISPR</sequence>
<name>A0AAN5I3V1_9BILA</name>
<dbReference type="EMBL" id="BTRK01000004">
    <property type="protein sequence ID" value="GMR49921.1"/>
    <property type="molecule type" value="Genomic_DNA"/>
</dbReference>
<dbReference type="GO" id="GO:0006298">
    <property type="term" value="P:mismatch repair"/>
    <property type="evidence" value="ECO:0007669"/>
    <property type="project" value="TreeGrafter"/>
</dbReference>
<evidence type="ECO:0000256" key="2">
    <source>
        <dbReference type="ARBA" id="ARBA00023125"/>
    </source>
</evidence>
<dbReference type="InterPro" id="IPR022649">
    <property type="entry name" value="Pr_cel_nuc_antig_C"/>
</dbReference>
<dbReference type="Proteomes" id="UP001328107">
    <property type="component" value="Unassembled WGS sequence"/>
</dbReference>
<dbReference type="GO" id="GO:0019985">
    <property type="term" value="P:translesion synthesis"/>
    <property type="evidence" value="ECO:0007669"/>
    <property type="project" value="TreeGrafter"/>
</dbReference>
<comment type="similarity">
    <text evidence="1">Belongs to the PCNA family.</text>
</comment>
<dbReference type="GO" id="GO:0006275">
    <property type="term" value="P:regulation of DNA replication"/>
    <property type="evidence" value="ECO:0007669"/>
    <property type="project" value="InterPro"/>
</dbReference>
<keyword evidence="6" id="KW-1185">Reference proteome</keyword>
<dbReference type="PANTHER" id="PTHR11352:SF0">
    <property type="entry name" value="PROLIFERATING CELL NUCLEAR ANTIGEN"/>
    <property type="match status" value="1"/>
</dbReference>
<accession>A0AAN5I3V1</accession>
<proteinExistence type="inferred from homology"/>
<dbReference type="GO" id="GO:0030337">
    <property type="term" value="F:DNA polymerase processivity factor activity"/>
    <property type="evidence" value="ECO:0007669"/>
    <property type="project" value="InterPro"/>
</dbReference>
<dbReference type="Pfam" id="PF00705">
    <property type="entry name" value="PCNA_N"/>
    <property type="match status" value="1"/>
</dbReference>
<dbReference type="PANTHER" id="PTHR11352">
    <property type="entry name" value="PROLIFERATING CELL NUCLEAR ANTIGEN"/>
    <property type="match status" value="1"/>
</dbReference>
<feature type="domain" description="Proliferating cell nuclear antigen PCNA C-terminal" evidence="4">
    <location>
        <begin position="140"/>
        <end position="281"/>
    </location>
</feature>
<dbReference type="Pfam" id="PF02747">
    <property type="entry name" value="PCNA_C"/>
    <property type="match status" value="1"/>
</dbReference>
<protein>
    <recommendedName>
        <fullName evidence="7">Proliferating cell nuclear antigen</fullName>
    </recommendedName>
</protein>
<dbReference type="InterPro" id="IPR046938">
    <property type="entry name" value="DNA_clamp_sf"/>
</dbReference>
<evidence type="ECO:0000256" key="1">
    <source>
        <dbReference type="ARBA" id="ARBA00010462"/>
    </source>
</evidence>
<dbReference type="SUPFAM" id="SSF55979">
    <property type="entry name" value="DNA clamp"/>
    <property type="match status" value="2"/>
</dbReference>
<dbReference type="GO" id="GO:0006272">
    <property type="term" value="P:leading strand elongation"/>
    <property type="evidence" value="ECO:0007669"/>
    <property type="project" value="TreeGrafter"/>
</dbReference>
<comment type="caution">
    <text evidence="5">The sequence shown here is derived from an EMBL/GenBank/DDBJ whole genome shotgun (WGS) entry which is preliminary data.</text>
</comment>
<reference evidence="6" key="1">
    <citation type="submission" date="2022-10" db="EMBL/GenBank/DDBJ databases">
        <title>Genome assembly of Pristionchus species.</title>
        <authorList>
            <person name="Yoshida K."/>
            <person name="Sommer R.J."/>
        </authorList>
    </citation>
    <scope>NUCLEOTIDE SEQUENCE [LARGE SCALE GENOMIC DNA]</scope>
    <source>
        <strain evidence="6">RS5460</strain>
    </source>
</reference>
<evidence type="ECO:0008006" key="7">
    <source>
        <dbReference type="Google" id="ProtNLM"/>
    </source>
</evidence>
<dbReference type="GO" id="GO:0003677">
    <property type="term" value="F:DNA binding"/>
    <property type="evidence" value="ECO:0007669"/>
    <property type="project" value="UniProtKB-KW"/>
</dbReference>
<dbReference type="AlphaFoldDB" id="A0AAN5I3V1"/>
<dbReference type="InterPro" id="IPR022648">
    <property type="entry name" value="Pr_cel_nuc_antig_N"/>
</dbReference>
<evidence type="ECO:0000313" key="5">
    <source>
        <dbReference type="EMBL" id="GMR49921.1"/>
    </source>
</evidence>
<dbReference type="GO" id="GO:0043626">
    <property type="term" value="C:PCNA complex"/>
    <property type="evidence" value="ECO:0007669"/>
    <property type="project" value="TreeGrafter"/>
</dbReference>
<evidence type="ECO:0000259" key="4">
    <source>
        <dbReference type="Pfam" id="PF02747"/>
    </source>
</evidence>
<organism evidence="5 6">
    <name type="scientific">Pristionchus mayeri</name>
    <dbReference type="NCBI Taxonomy" id="1317129"/>
    <lineage>
        <taxon>Eukaryota</taxon>
        <taxon>Metazoa</taxon>
        <taxon>Ecdysozoa</taxon>
        <taxon>Nematoda</taxon>
        <taxon>Chromadorea</taxon>
        <taxon>Rhabditida</taxon>
        <taxon>Rhabditina</taxon>
        <taxon>Diplogasteromorpha</taxon>
        <taxon>Diplogasteroidea</taxon>
        <taxon>Neodiplogasteridae</taxon>
        <taxon>Pristionchus</taxon>
    </lineage>
</organism>
<gene>
    <name evidence="5" type="ORF">PMAYCL1PPCAC_20116</name>
</gene>
<dbReference type="Gene3D" id="3.70.10.10">
    <property type="match status" value="1"/>
</dbReference>
<keyword evidence="2" id="KW-0238">DNA-binding</keyword>
<feature type="domain" description="Proliferating cell nuclear antigen PCNA N-terminal" evidence="3">
    <location>
        <begin position="1"/>
        <end position="112"/>
    </location>
</feature>
<evidence type="ECO:0000313" key="6">
    <source>
        <dbReference type="Proteomes" id="UP001328107"/>
    </source>
</evidence>
<evidence type="ECO:0000259" key="3">
    <source>
        <dbReference type="Pfam" id="PF00705"/>
    </source>
</evidence>